<evidence type="ECO:0000313" key="3">
    <source>
        <dbReference type="Proteomes" id="UP001348098"/>
    </source>
</evidence>
<proteinExistence type="predicted"/>
<gene>
    <name evidence="2" type="ORF">U3653_31695</name>
</gene>
<dbReference type="Pfam" id="PF04149">
    <property type="entry name" value="DUF397"/>
    <property type="match status" value="1"/>
</dbReference>
<dbReference type="EMBL" id="JAYKYQ010000020">
    <property type="protein sequence ID" value="MEB3514609.1"/>
    <property type="molecule type" value="Genomic_DNA"/>
</dbReference>
<dbReference type="InterPro" id="IPR007278">
    <property type="entry name" value="DUF397"/>
</dbReference>
<comment type="caution">
    <text evidence="2">The sequence shown here is derived from an EMBL/GenBank/DDBJ whole genome shotgun (WGS) entry which is preliminary data.</text>
</comment>
<dbReference type="Proteomes" id="UP001348098">
    <property type="component" value="Unassembled WGS sequence"/>
</dbReference>
<keyword evidence="3" id="KW-1185">Reference proteome</keyword>
<accession>A0ABU6B4I6</accession>
<name>A0ABU6B4I6_9NOCA</name>
<evidence type="ECO:0000259" key="1">
    <source>
        <dbReference type="Pfam" id="PF04149"/>
    </source>
</evidence>
<reference evidence="2 3" key="1">
    <citation type="submission" date="2023-12" db="EMBL/GenBank/DDBJ databases">
        <title>novel species in genus Nocarida.</title>
        <authorList>
            <person name="Li Z."/>
        </authorList>
    </citation>
    <scope>NUCLEOTIDE SEQUENCE [LARGE SCALE GENOMIC DNA]</scope>
    <source>
        <strain evidence="2 3">CDC186</strain>
    </source>
</reference>
<protein>
    <submittedName>
        <fullName evidence="2">DUF397 domain-containing protein</fullName>
    </submittedName>
</protein>
<organism evidence="2 3">
    <name type="scientific">Nocardia implantans</name>
    <dbReference type="NCBI Taxonomy" id="3108168"/>
    <lineage>
        <taxon>Bacteria</taxon>
        <taxon>Bacillati</taxon>
        <taxon>Actinomycetota</taxon>
        <taxon>Actinomycetes</taxon>
        <taxon>Mycobacteriales</taxon>
        <taxon>Nocardiaceae</taxon>
        <taxon>Nocardia</taxon>
    </lineage>
</organism>
<dbReference type="RefSeq" id="WP_195080698.1">
    <property type="nucleotide sequence ID" value="NZ_JAYESH010000014.1"/>
</dbReference>
<feature type="domain" description="DUF397" evidence="1">
    <location>
        <begin position="6"/>
        <end position="61"/>
    </location>
</feature>
<sequence length="66" mass="7111">MGRARSWFKSSHSNDSTACVEVCFDGGRVLVRDSKFPGAPDASPMLAFTPTQWAAFTTSIRTTALA</sequence>
<evidence type="ECO:0000313" key="2">
    <source>
        <dbReference type="EMBL" id="MEB3514609.1"/>
    </source>
</evidence>